<dbReference type="Gene3D" id="1.10.10.10">
    <property type="entry name" value="Winged helix-like DNA-binding domain superfamily/Winged helix DNA-binding domain"/>
    <property type="match status" value="1"/>
</dbReference>
<dbReference type="EMBL" id="JBHUCP010000019">
    <property type="protein sequence ID" value="MFD1532762.1"/>
    <property type="molecule type" value="Genomic_DNA"/>
</dbReference>
<dbReference type="InterPro" id="IPR014757">
    <property type="entry name" value="Tscrpt_reg_IclR_C"/>
</dbReference>
<dbReference type="InterPro" id="IPR036390">
    <property type="entry name" value="WH_DNA-bd_sf"/>
</dbReference>
<proteinExistence type="predicted"/>
<dbReference type="SUPFAM" id="SSF46785">
    <property type="entry name" value="Winged helix' DNA-binding domain"/>
    <property type="match status" value="1"/>
</dbReference>
<dbReference type="Pfam" id="PF01614">
    <property type="entry name" value="IclR_C"/>
    <property type="match status" value="1"/>
</dbReference>
<dbReference type="PANTHER" id="PTHR30136:SF24">
    <property type="entry name" value="HTH-TYPE TRANSCRIPTIONAL REPRESSOR ALLR"/>
    <property type="match status" value="1"/>
</dbReference>
<evidence type="ECO:0000256" key="3">
    <source>
        <dbReference type="ARBA" id="ARBA00023163"/>
    </source>
</evidence>
<dbReference type="SUPFAM" id="SSF55781">
    <property type="entry name" value="GAF domain-like"/>
    <property type="match status" value="1"/>
</dbReference>
<feature type="domain" description="HTH iclR-type" evidence="4">
    <location>
        <begin position="20"/>
        <end position="80"/>
    </location>
</feature>
<protein>
    <submittedName>
        <fullName evidence="6">IclR family transcriptional regulator</fullName>
    </submittedName>
</protein>
<keyword evidence="1" id="KW-0805">Transcription regulation</keyword>
<dbReference type="InterPro" id="IPR036388">
    <property type="entry name" value="WH-like_DNA-bd_sf"/>
</dbReference>
<evidence type="ECO:0000313" key="6">
    <source>
        <dbReference type="EMBL" id="MFD1532762.1"/>
    </source>
</evidence>
<dbReference type="PROSITE" id="PS51077">
    <property type="entry name" value="HTH_ICLR"/>
    <property type="match status" value="1"/>
</dbReference>
<dbReference type="RefSeq" id="WP_343978496.1">
    <property type="nucleotide sequence ID" value="NZ_BAAAJG010000010.1"/>
</dbReference>
<keyword evidence="7" id="KW-1185">Reference proteome</keyword>
<dbReference type="Pfam" id="PF09339">
    <property type="entry name" value="HTH_IclR"/>
    <property type="match status" value="1"/>
</dbReference>
<dbReference type="PANTHER" id="PTHR30136">
    <property type="entry name" value="HELIX-TURN-HELIX TRANSCRIPTIONAL REGULATOR, ICLR FAMILY"/>
    <property type="match status" value="1"/>
</dbReference>
<dbReference type="Proteomes" id="UP001597145">
    <property type="component" value="Unassembled WGS sequence"/>
</dbReference>
<feature type="domain" description="IclR-ED" evidence="5">
    <location>
        <begin position="81"/>
        <end position="259"/>
    </location>
</feature>
<dbReference type="Gene3D" id="3.30.450.40">
    <property type="match status" value="1"/>
</dbReference>
<name>A0ABW4FUN7_9PSEU</name>
<evidence type="ECO:0000259" key="4">
    <source>
        <dbReference type="PROSITE" id="PS51077"/>
    </source>
</evidence>
<dbReference type="PROSITE" id="PS51078">
    <property type="entry name" value="ICLR_ED"/>
    <property type="match status" value="1"/>
</dbReference>
<sequence length="297" mass="32177">MVSALSTNAGSVVEQRMLPPSMVERMTLIMDSFERPQTRLTLEEVAQRTSLPRSTTHRILDQLVRLGWLNHTTCGYGLGPRALGLGGREIGHNALRAAAAPRLHDLAIRTEMVVQLAVLDGTDVYYLDKIGGRAAVDIPSRVGGRAPAHCTALGKAMLAWLAPEHVDAQYTDTLDRCTTRSIGDLGVLHQELSRIRSRNGLAFEQGECSPNIGCVGVALRGPEGPIGAISIVGHARSALERVAPLVVSAARAVSDELFGARQPPRRSRRDPVILRETWSSRSMTLRLVAMGESGDWL</sequence>
<organism evidence="6 7">
    <name type="scientific">Pseudonocardia aurantiaca</name>
    <dbReference type="NCBI Taxonomy" id="75290"/>
    <lineage>
        <taxon>Bacteria</taxon>
        <taxon>Bacillati</taxon>
        <taxon>Actinomycetota</taxon>
        <taxon>Actinomycetes</taxon>
        <taxon>Pseudonocardiales</taxon>
        <taxon>Pseudonocardiaceae</taxon>
        <taxon>Pseudonocardia</taxon>
    </lineage>
</organism>
<accession>A0ABW4FUN7</accession>
<keyword evidence="2" id="KW-0238">DNA-binding</keyword>
<evidence type="ECO:0000259" key="5">
    <source>
        <dbReference type="PROSITE" id="PS51078"/>
    </source>
</evidence>
<evidence type="ECO:0000256" key="2">
    <source>
        <dbReference type="ARBA" id="ARBA00023125"/>
    </source>
</evidence>
<comment type="caution">
    <text evidence="6">The sequence shown here is derived from an EMBL/GenBank/DDBJ whole genome shotgun (WGS) entry which is preliminary data.</text>
</comment>
<evidence type="ECO:0000256" key="1">
    <source>
        <dbReference type="ARBA" id="ARBA00023015"/>
    </source>
</evidence>
<dbReference type="SMART" id="SM00346">
    <property type="entry name" value="HTH_ICLR"/>
    <property type="match status" value="1"/>
</dbReference>
<keyword evidence="3" id="KW-0804">Transcription</keyword>
<dbReference type="InterPro" id="IPR050707">
    <property type="entry name" value="HTH_MetabolicPath_Reg"/>
</dbReference>
<dbReference type="InterPro" id="IPR005471">
    <property type="entry name" value="Tscrpt_reg_IclR_N"/>
</dbReference>
<dbReference type="InterPro" id="IPR029016">
    <property type="entry name" value="GAF-like_dom_sf"/>
</dbReference>
<reference evidence="7" key="1">
    <citation type="journal article" date="2019" name="Int. J. Syst. Evol. Microbiol.">
        <title>The Global Catalogue of Microorganisms (GCM) 10K type strain sequencing project: providing services to taxonomists for standard genome sequencing and annotation.</title>
        <authorList>
            <consortium name="The Broad Institute Genomics Platform"/>
            <consortium name="The Broad Institute Genome Sequencing Center for Infectious Disease"/>
            <person name="Wu L."/>
            <person name="Ma J."/>
        </authorList>
    </citation>
    <scope>NUCLEOTIDE SEQUENCE [LARGE SCALE GENOMIC DNA]</scope>
    <source>
        <strain evidence="7">JCM 12165</strain>
    </source>
</reference>
<gene>
    <name evidence="6" type="ORF">ACFSCY_25390</name>
</gene>
<evidence type="ECO:0000313" key="7">
    <source>
        <dbReference type="Proteomes" id="UP001597145"/>
    </source>
</evidence>